<dbReference type="EMBL" id="VDFU01000023">
    <property type="protein sequence ID" value="TNC47727.1"/>
    <property type="molecule type" value="Genomic_DNA"/>
</dbReference>
<feature type="chain" id="PRO_5022978869" evidence="1">
    <location>
        <begin position="23"/>
        <end position="502"/>
    </location>
</feature>
<name>A0A5C4MSX6_9RHOB</name>
<protein>
    <submittedName>
        <fullName evidence="3">VWA domain-containing protein</fullName>
    </submittedName>
</protein>
<dbReference type="SUPFAM" id="SSF53300">
    <property type="entry name" value="vWA-like"/>
    <property type="match status" value="1"/>
</dbReference>
<evidence type="ECO:0000259" key="2">
    <source>
        <dbReference type="PROSITE" id="PS50234"/>
    </source>
</evidence>
<dbReference type="Gene3D" id="3.40.50.410">
    <property type="entry name" value="von Willebrand factor, type A domain"/>
    <property type="match status" value="1"/>
</dbReference>
<organism evidence="3 4">
    <name type="scientific">Rubellimicrobium rubrum</name>
    <dbReference type="NCBI Taxonomy" id="2585369"/>
    <lineage>
        <taxon>Bacteria</taxon>
        <taxon>Pseudomonadati</taxon>
        <taxon>Pseudomonadota</taxon>
        <taxon>Alphaproteobacteria</taxon>
        <taxon>Rhodobacterales</taxon>
        <taxon>Roseobacteraceae</taxon>
        <taxon>Rubellimicrobium</taxon>
    </lineage>
</organism>
<accession>A0A5C4MSX6</accession>
<keyword evidence="4" id="KW-1185">Reference proteome</keyword>
<dbReference type="InterPro" id="IPR051266">
    <property type="entry name" value="CLCR"/>
</dbReference>
<dbReference type="SMART" id="SM00327">
    <property type="entry name" value="VWA"/>
    <property type="match status" value="1"/>
</dbReference>
<dbReference type="PANTHER" id="PTHR10579">
    <property type="entry name" value="CALCIUM-ACTIVATED CHLORIDE CHANNEL REGULATOR"/>
    <property type="match status" value="1"/>
</dbReference>
<dbReference type="InterPro" id="IPR036465">
    <property type="entry name" value="vWFA_dom_sf"/>
</dbReference>
<dbReference type="InterPro" id="IPR017802">
    <property type="entry name" value="VWFA-rel_acidobac-type"/>
</dbReference>
<dbReference type="NCBIfam" id="TIGR03436">
    <property type="entry name" value="acidobact_VWFA"/>
    <property type="match status" value="1"/>
</dbReference>
<feature type="signal peptide" evidence="1">
    <location>
        <begin position="1"/>
        <end position="22"/>
    </location>
</feature>
<gene>
    <name evidence="3" type="ORF">FHG66_16050</name>
</gene>
<keyword evidence="1" id="KW-0732">Signal</keyword>
<reference evidence="3 4" key="1">
    <citation type="submission" date="2019-06" db="EMBL/GenBank/DDBJ databases">
        <title>YIM 131921 draft genome.</title>
        <authorList>
            <person name="Jiang L."/>
        </authorList>
    </citation>
    <scope>NUCLEOTIDE SEQUENCE [LARGE SCALE GENOMIC DNA]</scope>
    <source>
        <strain evidence="3 4">YIM 131921</strain>
    </source>
</reference>
<dbReference type="AlphaFoldDB" id="A0A5C4MSX6"/>
<evidence type="ECO:0000313" key="3">
    <source>
        <dbReference type="EMBL" id="TNC47727.1"/>
    </source>
</evidence>
<dbReference type="RefSeq" id="WP_139078072.1">
    <property type="nucleotide sequence ID" value="NZ_VDFU01000023.1"/>
</dbReference>
<dbReference type="OrthoDB" id="9783818at2"/>
<evidence type="ECO:0000313" key="4">
    <source>
        <dbReference type="Proteomes" id="UP000305887"/>
    </source>
</evidence>
<proteinExistence type="predicted"/>
<comment type="caution">
    <text evidence="3">The sequence shown here is derived from an EMBL/GenBank/DDBJ whole genome shotgun (WGS) entry which is preliminary data.</text>
</comment>
<dbReference type="Pfam" id="PF00092">
    <property type="entry name" value="VWA"/>
    <property type="match status" value="1"/>
</dbReference>
<feature type="domain" description="VWFA" evidence="2">
    <location>
        <begin position="108"/>
        <end position="276"/>
    </location>
</feature>
<dbReference type="PANTHER" id="PTHR10579:SF43">
    <property type="entry name" value="ZINC FINGER (C3HC4-TYPE RING FINGER) FAMILY PROTEIN"/>
    <property type="match status" value="1"/>
</dbReference>
<sequence>MKSCRVGVVAAVAFSLPMAAWSQEADDANASSAPLAEAPRVDAVDEAGVAEVILNEINTDAYPEVRLFVTVLRDGEPVDGLVASDFRVREDEVDQTPLTVEAQLPPLSVVLAIDTSGSMAPAIADAKAAARDFLNTLTPQDNAQLLGFAREITEYTGMSTDRAALSTSIDALSARGDTALYDALARSVELVDEEQGRKAIVLLSDGVDDDGAGSPLSEATADSVLSDAAAVNVPIFVVGLGDELDVEGLTRIASASGGRFLTAADASELGEVYAIIGSQLSGQYAVTYTSSLPADGTLRRIDLEAAGQQTSKSYTPDADAATAAAAAAPSTGCAVADLFTSYLPDYAELTALEAEGLLTSSVVYGQTEAIKDELLAAVEAAPVSLDCTTRIYEVVTQAREAETAESTATDQILRAVIAKANAECVQNGADPDGFRACFMSTLPLEDFYRTLAQKDLVEPFAVAIGQSMDRREALTYLRDAIASGLPITSQTQNQILEVLMQE</sequence>
<dbReference type="Proteomes" id="UP000305887">
    <property type="component" value="Unassembled WGS sequence"/>
</dbReference>
<evidence type="ECO:0000256" key="1">
    <source>
        <dbReference type="SAM" id="SignalP"/>
    </source>
</evidence>
<dbReference type="InterPro" id="IPR002035">
    <property type="entry name" value="VWF_A"/>
</dbReference>
<dbReference type="PROSITE" id="PS50234">
    <property type="entry name" value="VWFA"/>
    <property type="match status" value="1"/>
</dbReference>